<feature type="domain" description="LysM" evidence="2">
    <location>
        <begin position="33"/>
        <end position="80"/>
    </location>
</feature>
<dbReference type="PATRIC" id="fig|405444.3.peg.3786"/>
<dbReference type="InterPro" id="IPR016930">
    <property type="entry name" value="UCP029644"/>
</dbReference>
<keyword evidence="1" id="KW-0732">Signal</keyword>
<gene>
    <name evidence="3" type="ORF">ABB26_05370</name>
</gene>
<accession>A0A0R0C7F7</accession>
<sequence length="551" mass="59867">MTLQIPQFLHLFSKMLLVSLLLLNIPSADAQDWSYRVRPGDNLWDLGARYLKPSVPWQQLKQHNAVSDPYRLPPGQTLRFPIAWLRVEPAPARVLAVRGPVQVTGIGPGSQPVREGMRLPMGSEIQTGADASVTLEFADDSHLLLRENAQLQLDQLSSYGSTGMVDTRIRLQRGRSSSRVTPARGPASRYMITAPTATSSVRGTVFRVSAGGATAAASTEVVEGRVQVSNRLGRRLVEPGFAAISASSSAAPAPVHALLPAPHLEPSQLRLAPLPLLAAWQPVTGAAGYRVEVVQADAPEVLLFARDLTEPRLQIDDLPPGQLRLLVRAVSTEGVEGLDAEHAFTVPDGLPAPLTLAPLHGQTIHQPQPRFEWAVVPGATGTALQIAREPLFLQPVLEQEAHGSRARAASALAPGDYFWRVASLDAQGQRGRYGQALPLQVSDAPPDPQLQSDKSRKGQFTLRWQAGQSSQRYRVQIDRRKDFSRPLLDREVEVPEVSLKQPWRGGNLYVRVQTLDDDGYAGPFSPVQQIQLPCKLCYGTGAGALLLLLAL</sequence>
<keyword evidence="4" id="KW-1185">Reference proteome</keyword>
<protein>
    <submittedName>
        <fullName evidence="3">Peptidoglycan-binding protein LysM</fullName>
    </submittedName>
</protein>
<dbReference type="InterPro" id="IPR013783">
    <property type="entry name" value="Ig-like_fold"/>
</dbReference>
<dbReference type="PANTHER" id="PTHR38731">
    <property type="entry name" value="LIPL45-RELATED LIPOPROTEIN-RELATED"/>
    <property type="match status" value="1"/>
</dbReference>
<name>A0A0R0C7F7_9GAMM</name>
<evidence type="ECO:0000313" key="4">
    <source>
        <dbReference type="Proteomes" id="UP000050864"/>
    </source>
</evidence>
<dbReference type="STRING" id="405444.ABB26_05370"/>
<comment type="caution">
    <text evidence="3">The sequence shown here is derived from an EMBL/GenBank/DDBJ whole genome shotgun (WGS) entry which is preliminary data.</text>
</comment>
<dbReference type="Proteomes" id="UP000050864">
    <property type="component" value="Unassembled WGS sequence"/>
</dbReference>
<dbReference type="InterPro" id="IPR018392">
    <property type="entry name" value="LysM"/>
</dbReference>
<dbReference type="Pfam" id="PF04773">
    <property type="entry name" value="FecR"/>
    <property type="match status" value="1"/>
</dbReference>
<dbReference type="Gene3D" id="2.60.120.1440">
    <property type="match status" value="1"/>
</dbReference>
<dbReference type="InterPro" id="IPR006860">
    <property type="entry name" value="FecR"/>
</dbReference>
<dbReference type="Gene3D" id="2.60.40.10">
    <property type="entry name" value="Immunoglobulins"/>
    <property type="match status" value="2"/>
</dbReference>
<feature type="signal peptide" evidence="1">
    <location>
        <begin position="1"/>
        <end position="30"/>
    </location>
</feature>
<dbReference type="CDD" id="cd00118">
    <property type="entry name" value="LysM"/>
    <property type="match status" value="1"/>
</dbReference>
<dbReference type="Gene3D" id="3.10.350.10">
    <property type="entry name" value="LysM domain"/>
    <property type="match status" value="1"/>
</dbReference>
<evidence type="ECO:0000259" key="2">
    <source>
        <dbReference type="PROSITE" id="PS51782"/>
    </source>
</evidence>
<dbReference type="SUPFAM" id="SSF54106">
    <property type="entry name" value="LysM domain"/>
    <property type="match status" value="1"/>
</dbReference>
<dbReference type="RefSeq" id="WP_245626134.1">
    <property type="nucleotide sequence ID" value="NZ_LDJI01000009.1"/>
</dbReference>
<dbReference type="AlphaFoldDB" id="A0A0R0C7F7"/>
<dbReference type="Pfam" id="PF01476">
    <property type="entry name" value="LysM"/>
    <property type="match status" value="1"/>
</dbReference>
<organism evidence="3 4">
    <name type="scientific">Stenotrophomonas humi</name>
    <dbReference type="NCBI Taxonomy" id="405444"/>
    <lineage>
        <taxon>Bacteria</taxon>
        <taxon>Pseudomonadati</taxon>
        <taxon>Pseudomonadota</taxon>
        <taxon>Gammaproteobacteria</taxon>
        <taxon>Lysobacterales</taxon>
        <taxon>Lysobacteraceae</taxon>
        <taxon>Stenotrophomonas</taxon>
    </lineage>
</organism>
<evidence type="ECO:0000313" key="3">
    <source>
        <dbReference type="EMBL" id="KRG65248.1"/>
    </source>
</evidence>
<dbReference type="PIRSF" id="PIRSF029644">
    <property type="entry name" value="UCP029644"/>
    <property type="match status" value="1"/>
</dbReference>
<reference evidence="3 4" key="1">
    <citation type="submission" date="2015-05" db="EMBL/GenBank/DDBJ databases">
        <title>Genome sequencing and analysis of members of genus Stenotrophomonas.</title>
        <authorList>
            <person name="Patil P.P."/>
            <person name="Midha S."/>
            <person name="Patil P.B."/>
        </authorList>
    </citation>
    <scope>NUCLEOTIDE SEQUENCE [LARGE SCALE GENOMIC DNA]</scope>
    <source>
        <strain evidence="3 4">DSM 18929</strain>
    </source>
</reference>
<dbReference type="EMBL" id="LDJI01000009">
    <property type="protein sequence ID" value="KRG65248.1"/>
    <property type="molecule type" value="Genomic_DNA"/>
</dbReference>
<dbReference type="PANTHER" id="PTHR38731:SF1">
    <property type="entry name" value="FECR PROTEIN DOMAIN-CONTAINING PROTEIN"/>
    <property type="match status" value="1"/>
</dbReference>
<feature type="chain" id="PRO_5006393621" evidence="1">
    <location>
        <begin position="31"/>
        <end position="551"/>
    </location>
</feature>
<dbReference type="InterPro" id="IPR036779">
    <property type="entry name" value="LysM_dom_sf"/>
</dbReference>
<proteinExistence type="predicted"/>
<dbReference type="SMART" id="SM00257">
    <property type="entry name" value="LysM"/>
    <property type="match status" value="1"/>
</dbReference>
<evidence type="ECO:0000256" key="1">
    <source>
        <dbReference type="SAM" id="SignalP"/>
    </source>
</evidence>
<dbReference type="PROSITE" id="PS51782">
    <property type="entry name" value="LYSM"/>
    <property type="match status" value="1"/>
</dbReference>